<dbReference type="FunFam" id="3.40.20.10:FF:000007">
    <property type="entry name" value="Twinfilin-1 isoform 1"/>
    <property type="match status" value="1"/>
</dbReference>
<evidence type="ECO:0000256" key="7">
    <source>
        <dbReference type="ARBA" id="ARBA00023212"/>
    </source>
</evidence>
<reference evidence="12" key="1">
    <citation type="submission" date="2009-08" db="EMBL/GenBank/DDBJ databases">
        <title>Annotation of Salpingoeca rosetta.</title>
        <authorList>
            <consortium name="The Broad Institute Genome Sequencing Platform"/>
            <person name="Russ C."/>
            <person name="Cuomo C."/>
            <person name="Burger G."/>
            <person name="Gray M.W."/>
            <person name="Holland P.W.H."/>
            <person name="King N."/>
            <person name="Lang F.B.F."/>
            <person name="Roger A.J."/>
            <person name="Ruiz-Trillo I."/>
            <person name="Young S.K."/>
            <person name="Zeng Q."/>
            <person name="Gargeya S."/>
            <person name="Alvarado L."/>
            <person name="Berlin A."/>
            <person name="Chapman S.B."/>
            <person name="Chen Z."/>
            <person name="Freedman E."/>
            <person name="Gellesch M."/>
            <person name="Goldberg J."/>
            <person name="Griggs A."/>
            <person name="Gujja S."/>
            <person name="Heilman E."/>
            <person name="Heiman D."/>
            <person name="Howarth C."/>
            <person name="Mehta T."/>
            <person name="Neiman D."/>
            <person name="Pearson M."/>
            <person name="Roberts A."/>
            <person name="Saif S."/>
            <person name="Shea T."/>
            <person name="Shenoy N."/>
            <person name="Sisk P."/>
            <person name="Stolte C."/>
            <person name="Sykes S."/>
            <person name="White J."/>
            <person name="Yandava C."/>
            <person name="Haas B."/>
            <person name="Nusbaum C."/>
            <person name="Birren B."/>
        </authorList>
    </citation>
    <scope>NUCLEOTIDE SEQUENCE</scope>
    <source>
        <strain evidence="12">ATCC 50818</strain>
    </source>
</reference>
<dbReference type="GeneID" id="16077533"/>
<accession>F2U285</accession>
<evidence type="ECO:0000256" key="9">
    <source>
        <dbReference type="ARBA" id="ARBA00056419"/>
    </source>
</evidence>
<evidence type="ECO:0000256" key="5">
    <source>
        <dbReference type="ARBA" id="ARBA00022737"/>
    </source>
</evidence>
<evidence type="ECO:0000313" key="12">
    <source>
        <dbReference type="EMBL" id="EGD81737.1"/>
    </source>
</evidence>
<dbReference type="FunFam" id="3.40.20.10:FF:000042">
    <property type="entry name" value="Actin depolymerizing protein"/>
    <property type="match status" value="1"/>
</dbReference>
<dbReference type="SUPFAM" id="SSF55753">
    <property type="entry name" value="Actin depolymerizing proteins"/>
    <property type="match status" value="2"/>
</dbReference>
<protein>
    <recommendedName>
        <fullName evidence="10">Twinfilin</fullName>
    </recommendedName>
</protein>
<dbReference type="Proteomes" id="UP000007799">
    <property type="component" value="Unassembled WGS sequence"/>
</dbReference>
<dbReference type="GO" id="GO:0010591">
    <property type="term" value="P:regulation of lamellipodium assembly"/>
    <property type="evidence" value="ECO:0007669"/>
    <property type="project" value="TreeGrafter"/>
</dbReference>
<gene>
    <name evidence="12" type="ORF">PTSG_02449</name>
</gene>
<dbReference type="STRING" id="946362.F2U285"/>
<feature type="domain" description="ADF-H" evidence="11">
    <location>
        <begin position="184"/>
        <end position="320"/>
    </location>
</feature>
<comment type="subcellular location">
    <subcellularLocation>
        <location evidence="2">Cytoplasm</location>
        <location evidence="2">Cell cortex</location>
    </subcellularLocation>
    <subcellularLocation>
        <location evidence="1">Cytoplasm</location>
        <location evidence="1">Cytoskeleton</location>
    </subcellularLocation>
</comment>
<evidence type="ECO:0000313" key="13">
    <source>
        <dbReference type="Proteomes" id="UP000007799"/>
    </source>
</evidence>
<dbReference type="PANTHER" id="PTHR13759">
    <property type="entry name" value="TWINFILIN"/>
    <property type="match status" value="1"/>
</dbReference>
<dbReference type="EMBL" id="GL832959">
    <property type="protein sequence ID" value="EGD81737.1"/>
    <property type="molecule type" value="Genomic_DNA"/>
</dbReference>
<dbReference type="eggNOG" id="KOG1747">
    <property type="taxonomic scope" value="Eukaryota"/>
</dbReference>
<evidence type="ECO:0000256" key="10">
    <source>
        <dbReference type="ARBA" id="ARBA00069496"/>
    </source>
</evidence>
<dbReference type="PANTHER" id="PTHR13759:SF1">
    <property type="entry name" value="TWINFILIN"/>
    <property type="match status" value="1"/>
</dbReference>
<dbReference type="GO" id="GO:0051016">
    <property type="term" value="P:barbed-end actin filament capping"/>
    <property type="evidence" value="ECO:0007669"/>
    <property type="project" value="TreeGrafter"/>
</dbReference>
<dbReference type="KEGG" id="sre:PTSG_02449"/>
<dbReference type="SMART" id="SM00102">
    <property type="entry name" value="ADF"/>
    <property type="match status" value="2"/>
</dbReference>
<keyword evidence="4" id="KW-0963">Cytoplasm</keyword>
<evidence type="ECO:0000256" key="4">
    <source>
        <dbReference type="ARBA" id="ARBA00022490"/>
    </source>
</evidence>
<dbReference type="GO" id="GO:0005938">
    <property type="term" value="C:cell cortex"/>
    <property type="evidence" value="ECO:0007669"/>
    <property type="project" value="UniProtKB-SubCell"/>
</dbReference>
<evidence type="ECO:0000256" key="1">
    <source>
        <dbReference type="ARBA" id="ARBA00004245"/>
    </source>
</evidence>
<keyword evidence="5" id="KW-0677">Repeat</keyword>
<dbReference type="InterPro" id="IPR002108">
    <property type="entry name" value="ADF-H"/>
</dbReference>
<dbReference type="GO" id="GO:0030042">
    <property type="term" value="P:actin filament depolymerization"/>
    <property type="evidence" value="ECO:0007669"/>
    <property type="project" value="TreeGrafter"/>
</dbReference>
<keyword evidence="7" id="KW-0206">Cytoskeleton</keyword>
<dbReference type="RefSeq" id="XP_004996941.1">
    <property type="nucleotide sequence ID" value="XM_004996884.1"/>
</dbReference>
<comment type="similarity">
    <text evidence="3">Belongs to the actin-binding proteins ADF family. Twinfilin subfamily.</text>
</comment>
<dbReference type="GO" id="GO:0051015">
    <property type="term" value="F:actin filament binding"/>
    <property type="evidence" value="ECO:0007669"/>
    <property type="project" value="TreeGrafter"/>
</dbReference>
<dbReference type="CDD" id="cd11285">
    <property type="entry name" value="ADF_Twf-N_like"/>
    <property type="match status" value="1"/>
</dbReference>
<sequence length="348" mass="39160">MRGDPHVGTIPASWGTSELSSTFSEFHNSESIRAVKVVIEDETLVAKDVVNASGDWREDFDGAITPLLEEKKPCYLLYRLDSRNASGFDFVFIAWSPDFANVKEKMLYASTKATFKQTFGTRYIKEELYATEPKDTTLEAYDRHLVSEAAPPPLTEEEIEKAEIRQAETGANIGVSTKRQVATGVSFPLDADAMAAVNDFKADKKTYVQLRLDLDAEQIKLAKADKSSIDDIAAQVPEDAARYHLFNFKHSHEGDNMESAVFVYSCPGYKCSVKERMMYSTCKGPLIDTLEDEVGIQLAKKLEISEGSEFTQEWLYDTLHPKQVVFKQKFKKPARPGKGGRRLIRDRK</sequence>
<dbReference type="GO" id="GO:0003785">
    <property type="term" value="F:actin monomer binding"/>
    <property type="evidence" value="ECO:0007669"/>
    <property type="project" value="TreeGrafter"/>
</dbReference>
<proteinExistence type="inferred from homology"/>
<name>F2U285_SALR5</name>
<dbReference type="Pfam" id="PF00241">
    <property type="entry name" value="Cofilin_ADF"/>
    <property type="match status" value="2"/>
</dbReference>
<evidence type="ECO:0000256" key="8">
    <source>
        <dbReference type="ARBA" id="ARBA00038532"/>
    </source>
</evidence>
<organism evidence="12 13">
    <name type="scientific">Salpingoeca rosetta (strain ATCC 50818 / BSB-021)</name>
    <dbReference type="NCBI Taxonomy" id="946362"/>
    <lineage>
        <taxon>Eukaryota</taxon>
        <taxon>Choanoflagellata</taxon>
        <taxon>Craspedida</taxon>
        <taxon>Salpingoecidae</taxon>
        <taxon>Salpingoeca</taxon>
    </lineage>
</organism>
<evidence type="ECO:0000259" key="11">
    <source>
        <dbReference type="PROSITE" id="PS51263"/>
    </source>
</evidence>
<dbReference type="InterPro" id="IPR028458">
    <property type="entry name" value="Twinfilin"/>
</dbReference>
<keyword evidence="6" id="KW-0009">Actin-binding</keyword>
<keyword evidence="13" id="KW-1185">Reference proteome</keyword>
<dbReference type="PROSITE" id="PS51263">
    <property type="entry name" value="ADF_H"/>
    <property type="match status" value="2"/>
</dbReference>
<evidence type="ECO:0000256" key="6">
    <source>
        <dbReference type="ARBA" id="ARBA00023203"/>
    </source>
</evidence>
<dbReference type="Gene3D" id="3.40.20.10">
    <property type="entry name" value="Severin"/>
    <property type="match status" value="2"/>
</dbReference>
<dbReference type="FunCoup" id="F2U285">
    <property type="interactions" value="861"/>
</dbReference>
<evidence type="ECO:0000256" key="3">
    <source>
        <dbReference type="ARBA" id="ARBA00009557"/>
    </source>
</evidence>
<dbReference type="OrthoDB" id="10006997at2759"/>
<feature type="domain" description="ADF-H" evidence="11">
    <location>
        <begin position="8"/>
        <end position="146"/>
    </location>
</feature>
<dbReference type="OMA" id="YLFKHTH"/>
<dbReference type="InParanoid" id="F2U285"/>
<dbReference type="CDD" id="cd11284">
    <property type="entry name" value="ADF_Twf-C_like"/>
    <property type="match status" value="1"/>
</dbReference>
<dbReference type="AlphaFoldDB" id="F2U285"/>
<evidence type="ECO:0000256" key="2">
    <source>
        <dbReference type="ARBA" id="ARBA00004544"/>
    </source>
</evidence>
<dbReference type="GO" id="GO:0005884">
    <property type="term" value="C:actin filament"/>
    <property type="evidence" value="ECO:0007669"/>
    <property type="project" value="TreeGrafter"/>
</dbReference>
<dbReference type="InterPro" id="IPR029006">
    <property type="entry name" value="ADF-H/Gelsolin-like_dom_sf"/>
</dbReference>
<comment type="subunit">
    <text evidence="8">Interacts with G-actin; ADP-actin form.</text>
</comment>
<comment type="function">
    <text evidence="9">Actin-binding protein involved in motile and morphological processes. Inhibits actin polymerization, likely by sequestering G-actin.</text>
</comment>